<dbReference type="RefSeq" id="WP_268751897.1">
    <property type="nucleotide sequence ID" value="NZ_JAPRFQ010000001.1"/>
</dbReference>
<gene>
    <name evidence="3" type="ORF">OW157_03235</name>
</gene>
<evidence type="ECO:0000256" key="2">
    <source>
        <dbReference type="SAM" id="Phobius"/>
    </source>
</evidence>
<feature type="coiled-coil region" evidence="1">
    <location>
        <begin position="72"/>
        <end position="99"/>
    </location>
</feature>
<keyword evidence="2" id="KW-0812">Transmembrane</keyword>
<keyword evidence="1" id="KW-0175">Coiled coil</keyword>
<keyword evidence="2" id="KW-1133">Transmembrane helix</keyword>
<name>A0A9X3FN24_9LACT</name>
<keyword evidence="2" id="KW-0472">Membrane</keyword>
<dbReference type="Proteomes" id="UP001146670">
    <property type="component" value="Unassembled WGS sequence"/>
</dbReference>
<organism evidence="3 4">
    <name type="scientific">Aerococcus kribbianus</name>
    <dbReference type="NCBI Taxonomy" id="2999064"/>
    <lineage>
        <taxon>Bacteria</taxon>
        <taxon>Bacillati</taxon>
        <taxon>Bacillota</taxon>
        <taxon>Bacilli</taxon>
        <taxon>Lactobacillales</taxon>
        <taxon>Aerococcaceae</taxon>
        <taxon>Aerococcus</taxon>
    </lineage>
</organism>
<accession>A0A9X3FN24</accession>
<comment type="caution">
    <text evidence="3">The sequence shown here is derived from an EMBL/GenBank/DDBJ whole genome shotgun (WGS) entry which is preliminary data.</text>
</comment>
<evidence type="ECO:0000313" key="3">
    <source>
        <dbReference type="EMBL" id="MCZ0725582.1"/>
    </source>
</evidence>
<sequence>MSNKPQKRPTIDELNQRLKNLENMDIEKTLETLDKGSPKLNWIYVLLAMIVIFVLVWVVLTFLPGDNAGEQTEYSHQEIEELEERVNQLEERIDVIEGGQ</sequence>
<protein>
    <submittedName>
        <fullName evidence="3">Uncharacterized protein</fullName>
    </submittedName>
</protein>
<dbReference type="EMBL" id="JAPRFR010000001">
    <property type="protein sequence ID" value="MCZ0725582.1"/>
    <property type="molecule type" value="Genomic_DNA"/>
</dbReference>
<dbReference type="AlphaFoldDB" id="A0A9X3FN24"/>
<evidence type="ECO:0000313" key="4">
    <source>
        <dbReference type="Proteomes" id="UP001146670"/>
    </source>
</evidence>
<keyword evidence="4" id="KW-1185">Reference proteome</keyword>
<evidence type="ECO:0000256" key="1">
    <source>
        <dbReference type="SAM" id="Coils"/>
    </source>
</evidence>
<feature type="transmembrane region" description="Helical" evidence="2">
    <location>
        <begin position="42"/>
        <end position="63"/>
    </location>
</feature>
<proteinExistence type="predicted"/>
<reference evidence="3" key="1">
    <citation type="submission" date="2022-12" db="EMBL/GenBank/DDBJ databases">
        <title>Description and comparative metabolic analysis of Aerococcus sp. nov., isolated from the feces of a pig.</title>
        <authorList>
            <person name="Chang Y.-H."/>
        </authorList>
    </citation>
    <scope>NUCLEOTIDE SEQUENCE</scope>
    <source>
        <strain evidence="3">YH-aer222</strain>
    </source>
</reference>